<dbReference type="GO" id="GO:0004984">
    <property type="term" value="F:olfactory receptor activity"/>
    <property type="evidence" value="ECO:0007669"/>
    <property type="project" value="InterPro"/>
</dbReference>
<feature type="non-terminal residue" evidence="11">
    <location>
        <position position="881"/>
    </location>
</feature>
<keyword evidence="5" id="KW-0552">Olfaction</keyword>
<keyword evidence="8" id="KW-0675">Receptor</keyword>
<sequence length="881" mass="103348">MLVHVLREYNVNKILLSHLGLWPLQNKFVRRWLPISYLVIHISSLPFEILTLHDQLKNMRRVFENFYYIVCSILFIIKLSNEFMNHDKIRYLYKVMENHWNIFTDEFEMRILKNYSILSQKFTLIYAIALYIITIIYLMVPIKPILLDVILPLNESRPRFFMLSIEYKIDKDKYFVPLFCYNIIVVVTGVAILIGIDAIYVTRTIHACSLFSIISQQFEKIISQTGINMKVSKGGCYMNGMNALFKKSASEQLIYDEYIICLKKYQLALNQQFEKIMSKADIEVSENTEHVFYMNSMNILYKLANEQVIYEKYVICLKKYQFVLEFVDVLNSMYQIVALISLLFAVVIISLVGIKIIYIFDQFEELLKYIIVIIGSILQLMILCYPNQKLLDENQNVFYQIYAVEWYIFSPRLKSLLITTLHRSFIPCDLTAGNLFSISMATFAAGTNGHILLHNILITQKLKRIMLVNLLREYNVNRIFLSCLGLWPFQHKLARRLLPIFCFILEISYLPFEILTLYMHRYSGQIIFESLYQMVVTMAFLIKLLNQIWNRDKFRHLYEIMENHWNIFTNDLEVQILKSYSHVSQKFTVSYSILMYIMMSMFITIPSLGPMLLDVVLPLNKSRLRNIAIYSEYGIDQDKYFVPIFLYTSIMITVGITIMVAVDTMHIACTSHACSLFQFIGTIHFHKISWYCSQQIENVISNVPIGDEVNQIRHCTNTEYKMFSEEMIYRKYIICLKKHQIALEYVDILNDTHKIVGISFLLIIVAVFSLLGVRIVYVLDQLEELIRFTFIIMGALLQLMIVCYSGQKLMDESQNIFHRAYAAEWYKFSPRLKSLLIITLYRSIVSCKLTAGNLFSLSMAVFVSVVRTGVSYFTTLLSFKN</sequence>
<name>A0A836JJS3_9HYME</name>
<feature type="transmembrane region" description="Helical" evidence="10">
    <location>
        <begin position="336"/>
        <end position="360"/>
    </location>
</feature>
<keyword evidence="3" id="KW-0716">Sensory transduction</keyword>
<dbReference type="AlphaFoldDB" id="A0A836JJS3"/>
<protein>
    <submittedName>
        <fullName evidence="11">OR9A protein</fullName>
    </submittedName>
</protein>
<dbReference type="GO" id="GO:0005549">
    <property type="term" value="F:odorant binding"/>
    <property type="evidence" value="ECO:0007669"/>
    <property type="project" value="InterPro"/>
</dbReference>
<dbReference type="GO" id="GO:0005886">
    <property type="term" value="C:plasma membrane"/>
    <property type="evidence" value="ECO:0007669"/>
    <property type="project" value="UniProtKB-SubCell"/>
</dbReference>
<evidence type="ECO:0000256" key="4">
    <source>
        <dbReference type="ARBA" id="ARBA00022692"/>
    </source>
</evidence>
<feature type="transmembrane region" description="Helical" evidence="10">
    <location>
        <begin position="174"/>
        <end position="196"/>
    </location>
</feature>
<keyword evidence="2" id="KW-1003">Cell membrane</keyword>
<evidence type="ECO:0000256" key="7">
    <source>
        <dbReference type="ARBA" id="ARBA00023136"/>
    </source>
</evidence>
<feature type="transmembrane region" description="Helical" evidence="10">
    <location>
        <begin position="497"/>
        <end position="520"/>
    </location>
</feature>
<evidence type="ECO:0000256" key="8">
    <source>
        <dbReference type="ARBA" id="ARBA00023170"/>
    </source>
</evidence>
<dbReference type="InterPro" id="IPR004117">
    <property type="entry name" value="7tm6_olfct_rcpt"/>
</dbReference>
<dbReference type="PANTHER" id="PTHR21137">
    <property type="entry name" value="ODORANT RECEPTOR"/>
    <property type="match status" value="1"/>
</dbReference>
<feature type="transmembrane region" description="Helical" evidence="10">
    <location>
        <begin position="32"/>
        <end position="53"/>
    </location>
</feature>
<feature type="transmembrane region" description="Helical" evidence="10">
    <location>
        <begin position="526"/>
        <end position="545"/>
    </location>
</feature>
<keyword evidence="9" id="KW-0807">Transducer</keyword>
<dbReference type="Pfam" id="PF02949">
    <property type="entry name" value="7tm_6"/>
    <property type="match status" value="2"/>
</dbReference>
<feature type="transmembrane region" description="Helical" evidence="10">
    <location>
        <begin position="366"/>
        <end position="385"/>
    </location>
</feature>
<feature type="transmembrane region" description="Helical" evidence="10">
    <location>
        <begin position="785"/>
        <end position="804"/>
    </location>
</feature>
<feature type="transmembrane region" description="Helical" evidence="10">
    <location>
        <begin position="122"/>
        <end position="140"/>
    </location>
</feature>
<organism evidence="11 12">
    <name type="scientific">Acromyrmex insinuator</name>
    <dbReference type="NCBI Taxonomy" id="230686"/>
    <lineage>
        <taxon>Eukaryota</taxon>
        <taxon>Metazoa</taxon>
        <taxon>Ecdysozoa</taxon>
        <taxon>Arthropoda</taxon>
        <taxon>Hexapoda</taxon>
        <taxon>Insecta</taxon>
        <taxon>Pterygota</taxon>
        <taxon>Neoptera</taxon>
        <taxon>Endopterygota</taxon>
        <taxon>Hymenoptera</taxon>
        <taxon>Apocrita</taxon>
        <taxon>Aculeata</taxon>
        <taxon>Formicoidea</taxon>
        <taxon>Formicidae</taxon>
        <taxon>Myrmicinae</taxon>
        <taxon>Acromyrmex</taxon>
    </lineage>
</organism>
<feature type="transmembrane region" description="Helical" evidence="10">
    <location>
        <begin position="593"/>
        <end position="613"/>
    </location>
</feature>
<evidence type="ECO:0000256" key="2">
    <source>
        <dbReference type="ARBA" id="ARBA00022475"/>
    </source>
</evidence>
<reference evidence="11" key="1">
    <citation type="submission" date="2020-02" db="EMBL/GenBank/DDBJ databases">
        <title>Relaxed selection underlies rapid genomic changes in the transitions from sociality to social parasitism in ants.</title>
        <authorList>
            <person name="Bi X."/>
        </authorList>
    </citation>
    <scope>NUCLEOTIDE SEQUENCE</scope>
    <source>
        <strain evidence="11">BGI-DK2013a</strain>
        <tissue evidence="11">Whole body</tissue>
    </source>
</reference>
<evidence type="ECO:0000256" key="6">
    <source>
        <dbReference type="ARBA" id="ARBA00022989"/>
    </source>
</evidence>
<comment type="caution">
    <text evidence="11">The sequence shown here is derived from an EMBL/GenBank/DDBJ whole genome shotgun (WGS) entry which is preliminary data.</text>
</comment>
<evidence type="ECO:0000256" key="1">
    <source>
        <dbReference type="ARBA" id="ARBA00004651"/>
    </source>
</evidence>
<dbReference type="Proteomes" id="UP000667349">
    <property type="component" value="Unassembled WGS sequence"/>
</dbReference>
<keyword evidence="12" id="KW-1185">Reference proteome</keyword>
<keyword evidence="6 10" id="KW-1133">Transmembrane helix</keyword>
<feature type="non-terminal residue" evidence="11">
    <location>
        <position position="1"/>
    </location>
</feature>
<evidence type="ECO:0000256" key="3">
    <source>
        <dbReference type="ARBA" id="ARBA00022606"/>
    </source>
</evidence>
<proteinExistence type="predicted"/>
<accession>A0A836JJS3</accession>
<feature type="transmembrane region" description="Helical" evidence="10">
    <location>
        <begin position="755"/>
        <end position="779"/>
    </location>
</feature>
<evidence type="ECO:0000313" key="12">
    <source>
        <dbReference type="Proteomes" id="UP000667349"/>
    </source>
</evidence>
<evidence type="ECO:0000256" key="5">
    <source>
        <dbReference type="ARBA" id="ARBA00022725"/>
    </source>
</evidence>
<evidence type="ECO:0000313" key="11">
    <source>
        <dbReference type="EMBL" id="KAG5309530.1"/>
    </source>
</evidence>
<keyword evidence="4 10" id="KW-0812">Transmembrane</keyword>
<gene>
    <name evidence="11" type="primary">Or9a_4</name>
    <name evidence="11" type="ORF">G6Z75_0005307</name>
</gene>
<feature type="transmembrane region" description="Helical" evidence="10">
    <location>
        <begin position="65"/>
        <end position="84"/>
    </location>
</feature>
<comment type="subcellular location">
    <subcellularLocation>
        <location evidence="1">Cell membrane</location>
        <topology evidence="1">Multi-pass membrane protein</topology>
    </subcellularLocation>
</comment>
<feature type="transmembrane region" description="Helical" evidence="10">
    <location>
        <begin position="857"/>
        <end position="879"/>
    </location>
</feature>
<dbReference type="GO" id="GO:0007165">
    <property type="term" value="P:signal transduction"/>
    <property type="evidence" value="ECO:0007669"/>
    <property type="project" value="UniProtKB-KW"/>
</dbReference>
<feature type="transmembrane region" description="Helical" evidence="10">
    <location>
        <begin position="640"/>
        <end position="662"/>
    </location>
</feature>
<evidence type="ECO:0000256" key="9">
    <source>
        <dbReference type="ARBA" id="ARBA00023224"/>
    </source>
</evidence>
<keyword evidence="7 10" id="KW-0472">Membrane</keyword>
<dbReference type="PANTHER" id="PTHR21137:SF35">
    <property type="entry name" value="ODORANT RECEPTOR 19A-RELATED"/>
    <property type="match status" value="1"/>
</dbReference>
<dbReference type="EMBL" id="JAANHZ010000583">
    <property type="protein sequence ID" value="KAG5309530.1"/>
    <property type="molecule type" value="Genomic_DNA"/>
</dbReference>
<evidence type="ECO:0000256" key="10">
    <source>
        <dbReference type="SAM" id="Phobius"/>
    </source>
</evidence>